<name>A0A0E0FR37_ORYNI</name>
<evidence type="ECO:0000313" key="3">
    <source>
        <dbReference type="Proteomes" id="UP000006591"/>
    </source>
</evidence>
<evidence type="ECO:0000313" key="2">
    <source>
        <dbReference type="EnsemblPlants" id="ONIVA01G30090.1"/>
    </source>
</evidence>
<feature type="compositionally biased region" description="Pro residues" evidence="1">
    <location>
        <begin position="64"/>
        <end position="76"/>
    </location>
</feature>
<proteinExistence type="predicted"/>
<organism evidence="2">
    <name type="scientific">Oryza nivara</name>
    <name type="common">Indian wild rice</name>
    <name type="synonym">Oryza sativa f. spontanea</name>
    <dbReference type="NCBI Taxonomy" id="4536"/>
    <lineage>
        <taxon>Eukaryota</taxon>
        <taxon>Viridiplantae</taxon>
        <taxon>Streptophyta</taxon>
        <taxon>Embryophyta</taxon>
        <taxon>Tracheophyta</taxon>
        <taxon>Spermatophyta</taxon>
        <taxon>Magnoliopsida</taxon>
        <taxon>Liliopsida</taxon>
        <taxon>Poales</taxon>
        <taxon>Poaceae</taxon>
        <taxon>BOP clade</taxon>
        <taxon>Oryzoideae</taxon>
        <taxon>Oryzeae</taxon>
        <taxon>Oryzinae</taxon>
        <taxon>Oryza</taxon>
    </lineage>
</organism>
<reference evidence="2" key="1">
    <citation type="submission" date="2015-04" db="UniProtKB">
        <authorList>
            <consortium name="EnsemblPlants"/>
        </authorList>
    </citation>
    <scope>IDENTIFICATION</scope>
    <source>
        <strain evidence="2">SL10</strain>
    </source>
</reference>
<dbReference type="AlphaFoldDB" id="A0A0E0FR37"/>
<accession>A0A0E0FR37</accession>
<dbReference type="EnsemblPlants" id="ONIVA01G30090.1">
    <property type="protein sequence ID" value="ONIVA01G30090.1"/>
    <property type="gene ID" value="ONIVA01G30090"/>
</dbReference>
<feature type="region of interest" description="Disordered" evidence="1">
    <location>
        <begin position="59"/>
        <end position="96"/>
    </location>
</feature>
<evidence type="ECO:0000256" key="1">
    <source>
        <dbReference type="SAM" id="MobiDB-lite"/>
    </source>
</evidence>
<feature type="region of interest" description="Disordered" evidence="1">
    <location>
        <begin position="235"/>
        <end position="264"/>
    </location>
</feature>
<dbReference type="HOGENOM" id="CLU_931836_0_0_1"/>
<dbReference type="Proteomes" id="UP000006591">
    <property type="component" value="Chromosome 1"/>
</dbReference>
<keyword evidence="3" id="KW-1185">Reference proteome</keyword>
<reference evidence="2" key="2">
    <citation type="submission" date="2018-04" db="EMBL/GenBank/DDBJ databases">
        <title>OnivRS2 (Oryza nivara Reference Sequence Version 2).</title>
        <authorList>
            <person name="Zhang J."/>
            <person name="Kudrna D."/>
            <person name="Lee S."/>
            <person name="Talag J."/>
            <person name="Rajasekar S."/>
            <person name="Welchert J."/>
            <person name="Hsing Y.-I."/>
            <person name="Wing R.A."/>
        </authorList>
    </citation>
    <scope>NUCLEOTIDE SEQUENCE [LARGE SCALE GENOMIC DNA]</scope>
</reference>
<protein>
    <submittedName>
        <fullName evidence="2">Uncharacterized protein</fullName>
    </submittedName>
</protein>
<dbReference type="Gramene" id="ONIVA01G30090.1">
    <property type="protein sequence ID" value="ONIVA01G30090.1"/>
    <property type="gene ID" value="ONIVA01G30090"/>
</dbReference>
<sequence length="299" mass="31193">MWQLVQGACMVNGVFEARWGDTGGHLLLTLHAAAAGIDNDDEDGGGAAAFAAMAGSLGASVRARPPPPPVPPQPRPYPRHLPLHATTAGTDDDEEDGGGAAAFAVMAGSLGGSARARALHLPSLPNHVRIGAVCCSTPPPPAPTRRRRMALSADLLGLVFLHLPSLPDHIRLRASYLAVNNIAGSYKTFVISDTRAEARSDDDDERLPSGNGTSDGLSVSRLLLSLASSSTEKRAGSQAAFLQRRPLSSEPPPPPLGELALTYQDDGCGSRVDGEHQIKRGRVWGCEAGLQEASPTSGR</sequence>